<gene>
    <name evidence="1" type="ORF">SK128_022875</name>
</gene>
<dbReference type="Proteomes" id="UP001381693">
    <property type="component" value="Unassembled WGS sequence"/>
</dbReference>
<keyword evidence="2" id="KW-1185">Reference proteome</keyword>
<proteinExistence type="predicted"/>
<accession>A0AAN9A184</accession>
<name>A0AAN9A184_HALRR</name>
<sequence length="100" mass="11301">MGGCFRGWNRGKVRWGSMMGMESDLLQAMFVYFSYWREIAPPRGGGVSGSYRTTSKVAETWGEGFWLIRLMHQLPPIVWPVSRSEEESGASSQPRPTPKS</sequence>
<dbReference type="EMBL" id="JAXCGZ010017187">
    <property type="protein sequence ID" value="KAK7068590.1"/>
    <property type="molecule type" value="Genomic_DNA"/>
</dbReference>
<reference evidence="1 2" key="1">
    <citation type="submission" date="2023-11" db="EMBL/GenBank/DDBJ databases">
        <title>Halocaridina rubra genome assembly.</title>
        <authorList>
            <person name="Smith C."/>
        </authorList>
    </citation>
    <scope>NUCLEOTIDE SEQUENCE [LARGE SCALE GENOMIC DNA]</scope>
    <source>
        <strain evidence="1">EP-1</strain>
        <tissue evidence="1">Whole</tissue>
    </source>
</reference>
<comment type="caution">
    <text evidence="1">The sequence shown here is derived from an EMBL/GenBank/DDBJ whole genome shotgun (WGS) entry which is preliminary data.</text>
</comment>
<organism evidence="1 2">
    <name type="scientific">Halocaridina rubra</name>
    <name type="common">Hawaiian red shrimp</name>
    <dbReference type="NCBI Taxonomy" id="373956"/>
    <lineage>
        <taxon>Eukaryota</taxon>
        <taxon>Metazoa</taxon>
        <taxon>Ecdysozoa</taxon>
        <taxon>Arthropoda</taxon>
        <taxon>Crustacea</taxon>
        <taxon>Multicrustacea</taxon>
        <taxon>Malacostraca</taxon>
        <taxon>Eumalacostraca</taxon>
        <taxon>Eucarida</taxon>
        <taxon>Decapoda</taxon>
        <taxon>Pleocyemata</taxon>
        <taxon>Caridea</taxon>
        <taxon>Atyoidea</taxon>
        <taxon>Atyidae</taxon>
        <taxon>Halocaridina</taxon>
    </lineage>
</organism>
<evidence type="ECO:0000313" key="1">
    <source>
        <dbReference type="EMBL" id="KAK7068590.1"/>
    </source>
</evidence>
<evidence type="ECO:0000313" key="2">
    <source>
        <dbReference type="Proteomes" id="UP001381693"/>
    </source>
</evidence>
<protein>
    <submittedName>
        <fullName evidence="1">Uncharacterized protein</fullName>
    </submittedName>
</protein>
<dbReference type="AlphaFoldDB" id="A0AAN9A184"/>